<evidence type="ECO:0000256" key="11">
    <source>
        <dbReference type="PROSITE-ProRule" id="PRU00278"/>
    </source>
</evidence>
<proteinExistence type="inferred from homology"/>
<keyword evidence="2" id="KW-1003">Cell membrane</keyword>
<comment type="similarity">
    <text evidence="8">Belongs to the PpiD chaperone family.</text>
</comment>
<accession>A0A6M2BM04</accession>
<dbReference type="PANTHER" id="PTHR47529:SF1">
    <property type="entry name" value="PERIPLASMIC CHAPERONE PPID"/>
    <property type="match status" value="1"/>
</dbReference>
<dbReference type="PROSITE" id="PS50198">
    <property type="entry name" value="PPIC_PPIASE_2"/>
    <property type="match status" value="1"/>
</dbReference>
<dbReference type="AlphaFoldDB" id="A0A6M2BM04"/>
<dbReference type="PROSITE" id="PS01096">
    <property type="entry name" value="PPIC_PPIASE_1"/>
    <property type="match status" value="1"/>
</dbReference>
<feature type="domain" description="PpiC" evidence="13">
    <location>
        <begin position="266"/>
        <end position="363"/>
    </location>
</feature>
<evidence type="ECO:0000256" key="7">
    <source>
        <dbReference type="ARBA" id="ARBA00023186"/>
    </source>
</evidence>
<evidence type="ECO:0000313" key="15">
    <source>
        <dbReference type="Proteomes" id="UP000472676"/>
    </source>
</evidence>
<dbReference type="InterPro" id="IPR023058">
    <property type="entry name" value="PPIase_PpiC_CS"/>
</dbReference>
<evidence type="ECO:0000259" key="13">
    <source>
        <dbReference type="PROSITE" id="PS50198"/>
    </source>
</evidence>
<dbReference type="InterPro" id="IPR000297">
    <property type="entry name" value="PPIase_PpiC"/>
</dbReference>
<sequence>MLQSIRDRTSGLVAGFVIALVTIPFAFWGVQSFTSGGGDPLVAKVGSEKIKQSQFRHAYEQRYQQYLQLMGENFRADQFDQAKFQKSVLDDMTQESMLRQYTDKAGYRANDAILFNAIAAIPAFQSDGKFNTETYRSTLARQNLAPSRFEAQLRQSLEIDQMREAITDTAFMPPVEREQLMQVAGQQREISYALFDVSKDAADITVSDDAVKQRYEDDKSQYMAPERIKLAYVELSPDTLPTAAAPGQDVLKVLYDAEKQGRFTTAEERRARHILIKFGADKAAAEKKAEAIEAQLKNGADFATLAKADSEDVGSKLKGGELGWLKRGQMPDSFEKVLWDMKSGAISDPVETEFGWHIIQVEEIKPGTVKPFDDPSVQHDLVELYQNREKQKHFEELSDKLEQLAFENPTSLEPITNELGLKVETTDWFTRAGGSDLAANDAIKEAAFSQEVLKDGENSKPIAVGESKLVVIRKAEYEAPRQRSLDEVSADVRKTLETEQARLKAQADAKALLAAVRGGQSLADAAAAAKVEIKDAGALRRDNQSEDAALVDAAFKLPHPKDDKPSYGVATLSDGNVAVLALRKIDLPPADAIPPGATAQFDQLAAGLEFQAYRDRIADKIKVKIVNPPQAQEPSPDE</sequence>
<protein>
    <recommendedName>
        <fullName evidence="9">Periplasmic chaperone PpiD</fullName>
    </recommendedName>
    <alternativeName>
        <fullName evidence="10">Periplasmic folding chaperone</fullName>
    </alternativeName>
</protein>
<dbReference type="Gene3D" id="3.10.50.40">
    <property type="match status" value="1"/>
</dbReference>
<feature type="transmembrane region" description="Helical" evidence="12">
    <location>
        <begin position="12"/>
        <end position="30"/>
    </location>
</feature>
<keyword evidence="6 12" id="KW-0472">Membrane</keyword>
<dbReference type="Pfam" id="PF00639">
    <property type="entry name" value="Rotamase"/>
    <property type="match status" value="1"/>
</dbReference>
<evidence type="ECO:0000256" key="3">
    <source>
        <dbReference type="ARBA" id="ARBA00022519"/>
    </source>
</evidence>
<dbReference type="Proteomes" id="UP000472676">
    <property type="component" value="Unassembled WGS sequence"/>
</dbReference>
<dbReference type="PANTHER" id="PTHR47529">
    <property type="entry name" value="PEPTIDYL-PROLYL CIS-TRANS ISOMERASE D"/>
    <property type="match status" value="1"/>
</dbReference>
<keyword evidence="11" id="KW-0413">Isomerase</keyword>
<keyword evidence="15" id="KW-1185">Reference proteome</keyword>
<dbReference type="SUPFAM" id="SSF54534">
    <property type="entry name" value="FKBP-like"/>
    <property type="match status" value="1"/>
</dbReference>
<evidence type="ECO:0000256" key="12">
    <source>
        <dbReference type="SAM" id="Phobius"/>
    </source>
</evidence>
<keyword evidence="11" id="KW-0697">Rotamase</keyword>
<dbReference type="SUPFAM" id="SSF109998">
    <property type="entry name" value="Triger factor/SurA peptide-binding domain-like"/>
    <property type="match status" value="1"/>
</dbReference>
<dbReference type="InterPro" id="IPR046357">
    <property type="entry name" value="PPIase_dom_sf"/>
</dbReference>
<gene>
    <name evidence="14" type="ORF">G7Y85_03005</name>
</gene>
<dbReference type="GO" id="GO:0005886">
    <property type="term" value="C:plasma membrane"/>
    <property type="evidence" value="ECO:0007669"/>
    <property type="project" value="UniProtKB-SubCell"/>
</dbReference>
<keyword evidence="7" id="KW-0143">Chaperone</keyword>
<evidence type="ECO:0000256" key="6">
    <source>
        <dbReference type="ARBA" id="ARBA00023136"/>
    </source>
</evidence>
<dbReference type="GO" id="GO:0003755">
    <property type="term" value="F:peptidyl-prolyl cis-trans isomerase activity"/>
    <property type="evidence" value="ECO:0007669"/>
    <property type="project" value="UniProtKB-KW"/>
</dbReference>
<organism evidence="14 15">
    <name type="scientific">Solimonas terrae</name>
    <dbReference type="NCBI Taxonomy" id="1396819"/>
    <lineage>
        <taxon>Bacteria</taxon>
        <taxon>Pseudomonadati</taxon>
        <taxon>Pseudomonadota</taxon>
        <taxon>Gammaproteobacteria</taxon>
        <taxon>Nevskiales</taxon>
        <taxon>Nevskiaceae</taxon>
        <taxon>Solimonas</taxon>
    </lineage>
</organism>
<comment type="caution">
    <text evidence="14">The sequence shown here is derived from an EMBL/GenBank/DDBJ whole genome shotgun (WGS) entry which is preliminary data.</text>
</comment>
<evidence type="ECO:0000256" key="8">
    <source>
        <dbReference type="ARBA" id="ARBA00038408"/>
    </source>
</evidence>
<evidence type="ECO:0000256" key="10">
    <source>
        <dbReference type="ARBA" id="ARBA00042775"/>
    </source>
</evidence>
<name>A0A6M2BM04_9GAMM</name>
<dbReference type="RefSeq" id="WP_166251427.1">
    <property type="nucleotide sequence ID" value="NZ_JAAMOW010000001.1"/>
</dbReference>
<evidence type="ECO:0000256" key="1">
    <source>
        <dbReference type="ARBA" id="ARBA00004382"/>
    </source>
</evidence>
<evidence type="ECO:0000256" key="4">
    <source>
        <dbReference type="ARBA" id="ARBA00022692"/>
    </source>
</evidence>
<dbReference type="EMBL" id="JAAMOW010000001">
    <property type="protein sequence ID" value="NGY03722.1"/>
    <property type="molecule type" value="Genomic_DNA"/>
</dbReference>
<dbReference type="InterPro" id="IPR027304">
    <property type="entry name" value="Trigger_fact/SurA_dom_sf"/>
</dbReference>
<comment type="subcellular location">
    <subcellularLocation>
        <location evidence="1">Cell inner membrane</location>
        <topology evidence="1">Single-pass type II membrane protein</topology>
        <orientation evidence="1">Periplasmic side</orientation>
    </subcellularLocation>
</comment>
<evidence type="ECO:0000313" key="14">
    <source>
        <dbReference type="EMBL" id="NGY03722.1"/>
    </source>
</evidence>
<reference evidence="14 15" key="1">
    <citation type="journal article" date="2014" name="Int. J. Syst. Evol. Microbiol.">
        <title>Solimonas terrae sp. nov., isolated from soil.</title>
        <authorList>
            <person name="Kim S.J."/>
            <person name="Moon J.Y."/>
            <person name="Weon H.Y."/>
            <person name="Ahn J.H."/>
            <person name="Chen W.M."/>
            <person name="Kwon S.W."/>
        </authorList>
    </citation>
    <scope>NUCLEOTIDE SEQUENCE [LARGE SCALE GENOMIC DNA]</scope>
    <source>
        <strain evidence="14 15">KIS83-12</strain>
    </source>
</reference>
<evidence type="ECO:0000256" key="2">
    <source>
        <dbReference type="ARBA" id="ARBA00022475"/>
    </source>
</evidence>
<evidence type="ECO:0000256" key="9">
    <source>
        <dbReference type="ARBA" id="ARBA00040743"/>
    </source>
</evidence>
<dbReference type="InterPro" id="IPR052029">
    <property type="entry name" value="PpiD_chaperone"/>
</dbReference>
<dbReference type="Pfam" id="PF13624">
    <property type="entry name" value="SurA_N_3"/>
    <property type="match status" value="1"/>
</dbReference>
<keyword evidence="5 12" id="KW-1133">Transmembrane helix</keyword>
<dbReference type="Gene3D" id="1.10.4030.10">
    <property type="entry name" value="Porin chaperone SurA, peptide-binding domain"/>
    <property type="match status" value="1"/>
</dbReference>
<keyword evidence="4 12" id="KW-0812">Transmembrane</keyword>
<evidence type="ECO:0000256" key="5">
    <source>
        <dbReference type="ARBA" id="ARBA00022989"/>
    </source>
</evidence>
<keyword evidence="3" id="KW-0997">Cell inner membrane</keyword>